<dbReference type="Proteomes" id="UP000317650">
    <property type="component" value="Chromosome 5"/>
</dbReference>
<proteinExistence type="predicted"/>
<reference evidence="1 2" key="1">
    <citation type="journal article" date="2019" name="Nat. Plants">
        <title>Genome sequencing of Musa balbisiana reveals subgenome evolution and function divergence in polyploid bananas.</title>
        <authorList>
            <person name="Yao X."/>
        </authorList>
    </citation>
    <scope>NUCLEOTIDE SEQUENCE [LARGE SCALE GENOMIC DNA]</scope>
    <source>
        <strain evidence="2">cv. DH-PKW</strain>
        <tissue evidence="1">Leaves</tissue>
    </source>
</reference>
<accession>A0A4S8JTP8</accession>
<comment type="caution">
    <text evidence="1">The sequence shown here is derived from an EMBL/GenBank/DDBJ whole genome shotgun (WGS) entry which is preliminary data.</text>
</comment>
<evidence type="ECO:0000313" key="2">
    <source>
        <dbReference type="Proteomes" id="UP000317650"/>
    </source>
</evidence>
<name>A0A4S8JTP8_MUSBA</name>
<evidence type="ECO:0000313" key="1">
    <source>
        <dbReference type="EMBL" id="THU65542.1"/>
    </source>
</evidence>
<organism evidence="1 2">
    <name type="scientific">Musa balbisiana</name>
    <name type="common">Banana</name>
    <dbReference type="NCBI Taxonomy" id="52838"/>
    <lineage>
        <taxon>Eukaryota</taxon>
        <taxon>Viridiplantae</taxon>
        <taxon>Streptophyta</taxon>
        <taxon>Embryophyta</taxon>
        <taxon>Tracheophyta</taxon>
        <taxon>Spermatophyta</taxon>
        <taxon>Magnoliopsida</taxon>
        <taxon>Liliopsida</taxon>
        <taxon>Zingiberales</taxon>
        <taxon>Musaceae</taxon>
        <taxon>Musa</taxon>
    </lineage>
</organism>
<dbReference type="EMBL" id="PYDT01000003">
    <property type="protein sequence ID" value="THU65542.1"/>
    <property type="molecule type" value="Genomic_DNA"/>
</dbReference>
<dbReference type="AlphaFoldDB" id="A0A4S8JTP8"/>
<protein>
    <submittedName>
        <fullName evidence="1">Uncharacterized protein</fullName>
    </submittedName>
</protein>
<keyword evidence="2" id="KW-1185">Reference proteome</keyword>
<sequence length="116" mass="13478">MPYRWMWIRSWGVDGAFIVASPSSPHQSDGQCYELSCSSFWKRRMSTDDFRADAGCTARLGLTLARCGPADDIIAFHKRNLWLYNRISYPISNQFYLSTKCYAYNISIDLLPHWHC</sequence>
<gene>
    <name evidence="1" type="ORF">C4D60_Mb05t04750</name>
</gene>